<protein>
    <submittedName>
        <fullName evidence="6">Iron complex transport system substrate-binding protein</fullName>
    </submittedName>
</protein>
<proteinExistence type="inferred from homology"/>
<dbReference type="GO" id="GO:1901678">
    <property type="term" value="P:iron coordination entity transport"/>
    <property type="evidence" value="ECO:0007669"/>
    <property type="project" value="UniProtKB-ARBA"/>
</dbReference>
<evidence type="ECO:0000256" key="3">
    <source>
        <dbReference type="ARBA" id="ARBA00022448"/>
    </source>
</evidence>
<evidence type="ECO:0000313" key="7">
    <source>
        <dbReference type="Proteomes" id="UP000198420"/>
    </source>
</evidence>
<feature type="domain" description="Fe/B12 periplasmic-binding" evidence="5">
    <location>
        <begin position="64"/>
        <end position="342"/>
    </location>
</feature>
<evidence type="ECO:0000313" key="6">
    <source>
        <dbReference type="EMBL" id="SNR69485.1"/>
    </source>
</evidence>
<name>A0A238YE33_9ACTN</name>
<dbReference type="Proteomes" id="UP000198420">
    <property type="component" value="Unassembled WGS sequence"/>
</dbReference>
<dbReference type="Pfam" id="PF01497">
    <property type="entry name" value="Peripla_BP_2"/>
    <property type="match status" value="1"/>
</dbReference>
<dbReference type="SUPFAM" id="SSF53807">
    <property type="entry name" value="Helical backbone' metal receptor"/>
    <property type="match status" value="1"/>
</dbReference>
<dbReference type="AlphaFoldDB" id="A0A238YE33"/>
<organism evidence="6 7">
    <name type="scientific">Actinomadura mexicana</name>
    <dbReference type="NCBI Taxonomy" id="134959"/>
    <lineage>
        <taxon>Bacteria</taxon>
        <taxon>Bacillati</taxon>
        <taxon>Actinomycetota</taxon>
        <taxon>Actinomycetes</taxon>
        <taxon>Streptosporangiales</taxon>
        <taxon>Thermomonosporaceae</taxon>
        <taxon>Actinomadura</taxon>
    </lineage>
</organism>
<dbReference type="InterPro" id="IPR051313">
    <property type="entry name" value="Bact_iron-sidero_bind"/>
</dbReference>
<dbReference type="PANTHER" id="PTHR30532">
    <property type="entry name" value="IRON III DICITRATE-BINDING PERIPLASMIC PROTEIN"/>
    <property type="match status" value="1"/>
</dbReference>
<gene>
    <name evidence="6" type="ORF">SAMN06265355_105483</name>
</gene>
<sequence length="342" mass="35880">MSNIGAQHLTRRGLLGAGGALALGALISACGGGDDAGGTASPGGGAWTFTDDRGTRVRLKARPQRVVAYVGAAAALYDFGVDTQLVGVYGPTKLKDGKPDPQAGDLPVDRLQIIGNAYGEFNIEKYAALRPDLLVDNMFVQGELFYVPAESKDKIFALADSVAISTGAVALPKPIERTGALAAALGADLKSAKVTAAKARFEKAAEALRAAARAKPGLKVLAASASPDLFYASSPGKNTDLIYFKELGVDLIVPEKPSKEGYFEELSWENADKYEADVIMLDSRTQALQPKDLGSKPSWKDLPAVKAGQVIAWQPEPRFSYAGCAPILEALAASLRSAKKTG</sequence>
<keyword evidence="3" id="KW-0813">Transport</keyword>
<keyword evidence="4" id="KW-0732">Signal</keyword>
<dbReference type="EMBL" id="FZNP01000005">
    <property type="protein sequence ID" value="SNR69485.1"/>
    <property type="molecule type" value="Genomic_DNA"/>
</dbReference>
<evidence type="ECO:0000259" key="5">
    <source>
        <dbReference type="PROSITE" id="PS50983"/>
    </source>
</evidence>
<dbReference type="OrthoDB" id="7941913at2"/>
<evidence type="ECO:0000256" key="2">
    <source>
        <dbReference type="ARBA" id="ARBA00008814"/>
    </source>
</evidence>
<reference evidence="7" key="1">
    <citation type="submission" date="2017-06" db="EMBL/GenBank/DDBJ databases">
        <authorList>
            <person name="Varghese N."/>
            <person name="Submissions S."/>
        </authorList>
    </citation>
    <scope>NUCLEOTIDE SEQUENCE [LARGE SCALE GENOMIC DNA]</scope>
    <source>
        <strain evidence="7">DSM 44485</strain>
    </source>
</reference>
<accession>A0A238YE33</accession>
<keyword evidence="7" id="KW-1185">Reference proteome</keyword>
<dbReference type="RefSeq" id="WP_089312555.1">
    <property type="nucleotide sequence ID" value="NZ_FZNP01000005.1"/>
</dbReference>
<dbReference type="PROSITE" id="PS50983">
    <property type="entry name" value="FE_B12_PBP"/>
    <property type="match status" value="1"/>
</dbReference>
<comment type="subcellular location">
    <subcellularLocation>
        <location evidence="1">Cell envelope</location>
    </subcellularLocation>
</comment>
<dbReference type="PANTHER" id="PTHR30532:SF24">
    <property type="entry name" value="FERRIC ENTEROBACTIN-BINDING PERIPLASMIC PROTEIN FEPB"/>
    <property type="match status" value="1"/>
</dbReference>
<dbReference type="InterPro" id="IPR006311">
    <property type="entry name" value="TAT_signal"/>
</dbReference>
<evidence type="ECO:0000256" key="4">
    <source>
        <dbReference type="ARBA" id="ARBA00022729"/>
    </source>
</evidence>
<evidence type="ECO:0000256" key="1">
    <source>
        <dbReference type="ARBA" id="ARBA00004196"/>
    </source>
</evidence>
<dbReference type="GO" id="GO:0030288">
    <property type="term" value="C:outer membrane-bounded periplasmic space"/>
    <property type="evidence" value="ECO:0007669"/>
    <property type="project" value="TreeGrafter"/>
</dbReference>
<dbReference type="Gene3D" id="3.40.50.1980">
    <property type="entry name" value="Nitrogenase molybdenum iron protein domain"/>
    <property type="match status" value="2"/>
</dbReference>
<dbReference type="PROSITE" id="PS51318">
    <property type="entry name" value="TAT"/>
    <property type="match status" value="1"/>
</dbReference>
<comment type="similarity">
    <text evidence="2">Belongs to the bacterial solute-binding protein 8 family.</text>
</comment>
<dbReference type="InterPro" id="IPR002491">
    <property type="entry name" value="ABC_transptr_periplasmic_BD"/>
</dbReference>